<dbReference type="PROSITE" id="PS50088">
    <property type="entry name" value="ANK_REPEAT"/>
    <property type="match status" value="6"/>
</dbReference>
<reference evidence="4" key="2">
    <citation type="submission" date="2025-09" db="UniProtKB">
        <authorList>
            <consortium name="Ensembl"/>
        </authorList>
    </citation>
    <scope>IDENTIFICATION</scope>
</reference>
<dbReference type="Ensembl" id="ENSPTXT00000016068.1">
    <property type="protein sequence ID" value="ENSPTXP00000015589.1"/>
    <property type="gene ID" value="ENSPTXG00000010765.1"/>
</dbReference>
<evidence type="ECO:0000313" key="5">
    <source>
        <dbReference type="Proteomes" id="UP000472273"/>
    </source>
</evidence>
<keyword evidence="2 3" id="KW-0040">ANK repeat</keyword>
<organism evidence="4 5">
    <name type="scientific">Pseudonaja textilis</name>
    <name type="common">Eastern brown snake</name>
    <dbReference type="NCBI Taxonomy" id="8673"/>
    <lineage>
        <taxon>Eukaryota</taxon>
        <taxon>Metazoa</taxon>
        <taxon>Chordata</taxon>
        <taxon>Craniata</taxon>
        <taxon>Vertebrata</taxon>
        <taxon>Euteleostomi</taxon>
        <taxon>Lepidosauria</taxon>
        <taxon>Squamata</taxon>
        <taxon>Bifurcata</taxon>
        <taxon>Unidentata</taxon>
        <taxon>Episquamata</taxon>
        <taxon>Toxicofera</taxon>
        <taxon>Serpentes</taxon>
        <taxon>Colubroidea</taxon>
        <taxon>Elapidae</taxon>
        <taxon>Hydrophiinae</taxon>
        <taxon>Pseudonaja</taxon>
    </lineage>
</organism>
<accession>A0A670YXA1</accession>
<gene>
    <name evidence="4" type="primary">ANKRD65</name>
</gene>
<dbReference type="AlphaFoldDB" id="A0A670YXA1"/>
<dbReference type="InterPro" id="IPR036770">
    <property type="entry name" value="Ankyrin_rpt-contain_sf"/>
</dbReference>
<feature type="repeat" description="ANK" evidence="3">
    <location>
        <begin position="53"/>
        <end position="85"/>
    </location>
</feature>
<dbReference type="SMART" id="SM00248">
    <property type="entry name" value="ANK"/>
    <property type="match status" value="6"/>
</dbReference>
<dbReference type="InterPro" id="IPR002110">
    <property type="entry name" value="Ankyrin_rpt"/>
</dbReference>
<feature type="repeat" description="ANK" evidence="3">
    <location>
        <begin position="188"/>
        <end position="220"/>
    </location>
</feature>
<keyword evidence="5" id="KW-1185">Reference proteome</keyword>
<sequence>MGVRRGVGGRGAMIHTDNRAGYTPLHHAAWSGHTQVADLLLARGALAMGTTQGGLTPFHCAAANGHTLMMQLLLRHGADPNAGDCNQWTSLHWATAGRQLHIIVKLLLQNQADGNLADSRGCTPLHKAAAAGSLPSVYLLLQGSSPASVTRRDGLLLTPLHHAVLCGHADVAGCLLAHGADVNAAGWLGKTALHLAAEMKSIPLMELLIANGADLSQKTWWKETAEDLALVKKPETRIFSSCALPGCQQMCRYGSLHLISEEPSC</sequence>
<evidence type="ECO:0000256" key="2">
    <source>
        <dbReference type="ARBA" id="ARBA00023043"/>
    </source>
</evidence>
<proteinExistence type="predicted"/>
<dbReference type="PROSITE" id="PS50297">
    <property type="entry name" value="ANK_REP_REGION"/>
    <property type="match status" value="5"/>
</dbReference>
<dbReference type="PANTHER" id="PTHR24171:SF9">
    <property type="entry name" value="ANKYRIN REPEAT DOMAIN-CONTAINING PROTEIN 39"/>
    <property type="match status" value="1"/>
</dbReference>
<dbReference type="Proteomes" id="UP000472273">
    <property type="component" value="Unplaced"/>
</dbReference>
<feature type="repeat" description="ANK" evidence="3">
    <location>
        <begin position="20"/>
        <end position="45"/>
    </location>
</feature>
<dbReference type="Pfam" id="PF12796">
    <property type="entry name" value="Ank_2"/>
    <property type="match status" value="2"/>
</dbReference>
<evidence type="ECO:0000256" key="1">
    <source>
        <dbReference type="ARBA" id="ARBA00022737"/>
    </source>
</evidence>
<evidence type="ECO:0000313" key="4">
    <source>
        <dbReference type="Ensembl" id="ENSPTXP00000015589.1"/>
    </source>
</evidence>
<dbReference type="GeneTree" id="ENSGT00940000163707"/>
<evidence type="ECO:0000256" key="3">
    <source>
        <dbReference type="PROSITE-ProRule" id="PRU00023"/>
    </source>
</evidence>
<feature type="repeat" description="ANK" evidence="3">
    <location>
        <begin position="120"/>
        <end position="152"/>
    </location>
</feature>
<dbReference type="Gene3D" id="1.25.40.20">
    <property type="entry name" value="Ankyrin repeat-containing domain"/>
    <property type="match status" value="2"/>
</dbReference>
<protein>
    <submittedName>
        <fullName evidence="4">Ankyrin repeat domain 65</fullName>
    </submittedName>
</protein>
<feature type="repeat" description="ANK" evidence="3">
    <location>
        <begin position="86"/>
        <end position="119"/>
    </location>
</feature>
<reference evidence="4" key="1">
    <citation type="submission" date="2025-08" db="UniProtKB">
        <authorList>
            <consortium name="Ensembl"/>
        </authorList>
    </citation>
    <scope>IDENTIFICATION</scope>
</reference>
<dbReference type="SUPFAM" id="SSF48403">
    <property type="entry name" value="Ankyrin repeat"/>
    <property type="match status" value="1"/>
</dbReference>
<name>A0A670YXA1_PSETE</name>
<keyword evidence="1" id="KW-0677">Repeat</keyword>
<dbReference type="Pfam" id="PF00023">
    <property type="entry name" value="Ank"/>
    <property type="match status" value="2"/>
</dbReference>
<dbReference type="PRINTS" id="PR01415">
    <property type="entry name" value="ANKYRIN"/>
</dbReference>
<feature type="repeat" description="ANK" evidence="3">
    <location>
        <begin position="158"/>
        <end position="187"/>
    </location>
</feature>
<dbReference type="PANTHER" id="PTHR24171">
    <property type="entry name" value="ANKYRIN REPEAT DOMAIN-CONTAINING PROTEIN 39-RELATED"/>
    <property type="match status" value="1"/>
</dbReference>